<dbReference type="EMBL" id="AWXE01000001">
    <property type="protein sequence ID" value="ERL47299.1"/>
    <property type="molecule type" value="Genomic_DNA"/>
</dbReference>
<accession>U2WCQ6</accession>
<evidence type="ECO:0000313" key="2">
    <source>
        <dbReference type="Proteomes" id="UP000016762"/>
    </source>
</evidence>
<keyword evidence="1" id="KW-0456">Lyase</keyword>
<proteinExistence type="predicted"/>
<sequence>MIIPIEKITRIHRMYWPLNPSWKREISILIFVLMTDELLAL</sequence>
<evidence type="ECO:0000313" key="1">
    <source>
        <dbReference type="EMBL" id="ERL47299.1"/>
    </source>
</evidence>
<gene>
    <name evidence="1" type="primary">cinA</name>
    <name evidence="1" type="ORF">RS24_00232</name>
</gene>
<protein>
    <submittedName>
        <fullName evidence="1">Putative competence-damaged inducible protein</fullName>
        <ecNumber evidence="1">4.99.1.3</ecNumber>
    </submittedName>
</protein>
<name>U2WCQ6_9PROT</name>
<dbReference type="Proteomes" id="UP000016762">
    <property type="component" value="Unassembled WGS sequence"/>
</dbReference>
<dbReference type="EC" id="4.99.1.3" evidence="1"/>
<organism evidence="1 2">
    <name type="scientific">Candidatus Micropelagius thuwalensis</name>
    <dbReference type="NCBI Taxonomy" id="1397666"/>
    <lineage>
        <taxon>Bacteria</taxon>
        <taxon>Pseudomonadati</taxon>
        <taxon>Pseudomonadota</taxon>
        <taxon>Alphaproteobacteria</taxon>
        <taxon>PS1 clade</taxon>
        <taxon>Candidatus Micropelagius</taxon>
    </lineage>
</organism>
<dbReference type="AlphaFoldDB" id="U2WCQ6"/>
<dbReference type="GO" id="GO:0016852">
    <property type="term" value="F:sirohydrochlorin cobaltochelatase activity"/>
    <property type="evidence" value="ECO:0007669"/>
    <property type="project" value="UniProtKB-EC"/>
</dbReference>
<keyword evidence="2" id="KW-1185">Reference proteome</keyword>
<dbReference type="STRING" id="1397666.RS24_00232"/>
<comment type="caution">
    <text evidence="1">The sequence shown here is derived from an EMBL/GenBank/DDBJ whole genome shotgun (WGS) entry which is preliminary data.</text>
</comment>
<reference evidence="1 2" key="1">
    <citation type="journal article" date="2014" name="FEMS Microbiol. Ecol.">
        <title>Genomic differentiation among two strains of the PS1 clade isolated from geographically separated marine habitats.</title>
        <authorList>
            <person name="Jimenez-Infante F."/>
            <person name="Ngugi D.K."/>
            <person name="Alam I."/>
            <person name="Rashid M."/>
            <person name="Baalawi W."/>
            <person name="Kamau A.A."/>
            <person name="Bajic V.B."/>
            <person name="Stingl U."/>
        </authorList>
    </citation>
    <scope>NUCLEOTIDE SEQUENCE [LARGE SCALE GENOMIC DNA]</scope>
    <source>
        <strain evidence="1 2">RS24</strain>
    </source>
</reference>